<gene>
    <name evidence="2" type="ORF">H5P27_01930</name>
</gene>
<comment type="caution">
    <text evidence="2">The sequence shown here is derived from an EMBL/GenBank/DDBJ whole genome shotgun (WGS) entry which is preliminary data.</text>
</comment>
<dbReference type="AlphaFoldDB" id="A0A7X1E8I0"/>
<proteinExistence type="predicted"/>
<keyword evidence="1" id="KW-0472">Membrane</keyword>
<dbReference type="Proteomes" id="UP000526501">
    <property type="component" value="Unassembled WGS sequence"/>
</dbReference>
<keyword evidence="1" id="KW-1133">Transmembrane helix</keyword>
<dbReference type="EMBL" id="JACHVC010000001">
    <property type="protein sequence ID" value="MBC2604807.1"/>
    <property type="molecule type" value="Genomic_DNA"/>
</dbReference>
<reference evidence="2 3" key="1">
    <citation type="submission" date="2020-07" db="EMBL/GenBank/DDBJ databases">
        <authorList>
            <person name="Feng X."/>
        </authorList>
    </citation>
    <scope>NUCLEOTIDE SEQUENCE [LARGE SCALE GENOMIC DNA]</scope>
    <source>
        <strain evidence="2 3">JCM23202</strain>
    </source>
</reference>
<name>A0A7X1E8I0_9BACT</name>
<keyword evidence="1" id="KW-0812">Transmembrane</keyword>
<evidence type="ECO:0000256" key="1">
    <source>
        <dbReference type="SAM" id="Phobius"/>
    </source>
</evidence>
<organism evidence="2 3">
    <name type="scientific">Pelagicoccus albus</name>
    <dbReference type="NCBI Taxonomy" id="415222"/>
    <lineage>
        <taxon>Bacteria</taxon>
        <taxon>Pseudomonadati</taxon>
        <taxon>Verrucomicrobiota</taxon>
        <taxon>Opitutia</taxon>
        <taxon>Puniceicoccales</taxon>
        <taxon>Pelagicoccaceae</taxon>
        <taxon>Pelagicoccus</taxon>
    </lineage>
</organism>
<dbReference type="RefSeq" id="WP_185658690.1">
    <property type="nucleotide sequence ID" value="NZ_CAWPOO010000001.1"/>
</dbReference>
<accession>A0A7X1E8I0</accession>
<protein>
    <submittedName>
        <fullName evidence="2">Uncharacterized protein</fullName>
    </submittedName>
</protein>
<keyword evidence="3" id="KW-1185">Reference proteome</keyword>
<sequence length="50" mass="5805">MKYNFPTEDVVKGMPVTMEAFIALLIFALPIIAVGFTIYHFATRKKRREE</sequence>
<feature type="transmembrane region" description="Helical" evidence="1">
    <location>
        <begin position="20"/>
        <end position="42"/>
    </location>
</feature>
<evidence type="ECO:0000313" key="2">
    <source>
        <dbReference type="EMBL" id="MBC2604807.1"/>
    </source>
</evidence>
<evidence type="ECO:0000313" key="3">
    <source>
        <dbReference type="Proteomes" id="UP000526501"/>
    </source>
</evidence>